<evidence type="ECO:0000313" key="1">
    <source>
        <dbReference type="EMBL" id="ENI01058.1"/>
    </source>
</evidence>
<sequence>MQQPFLSGTLHVPILKVLSEQDHLWGFEFSRFHSCLALHFRSRTGRKRAIKFSYNCNIVGVALEIYMLCFM</sequence>
<proteinExistence type="predicted"/>
<reference evidence="1 2" key="1">
    <citation type="journal article" date="2012" name="PLoS Pathog.">
        <title>Diverse lifestyles and strategies of plant pathogenesis encoded in the genomes of eighteen Dothideomycetes fungi.</title>
        <authorList>
            <person name="Ohm R.A."/>
            <person name="Feau N."/>
            <person name="Henrissat B."/>
            <person name="Schoch C.L."/>
            <person name="Horwitz B.A."/>
            <person name="Barry K.W."/>
            <person name="Condon B.J."/>
            <person name="Copeland A.C."/>
            <person name="Dhillon B."/>
            <person name="Glaser F."/>
            <person name="Hesse C.N."/>
            <person name="Kosti I."/>
            <person name="LaButti K."/>
            <person name="Lindquist E.A."/>
            <person name="Lucas S."/>
            <person name="Salamov A.A."/>
            <person name="Bradshaw R.E."/>
            <person name="Ciuffetti L."/>
            <person name="Hamelin R.C."/>
            <person name="Kema G.H.J."/>
            <person name="Lawrence C."/>
            <person name="Scott J.A."/>
            <person name="Spatafora J.W."/>
            <person name="Turgeon B.G."/>
            <person name="de Wit P.J.G.M."/>
            <person name="Zhong S."/>
            <person name="Goodwin S.B."/>
            <person name="Grigoriev I.V."/>
        </authorList>
    </citation>
    <scope>NUCLEOTIDE SEQUENCE [LARGE SCALE GENOMIC DNA]</scope>
    <source>
        <strain evidence="2">C4 / ATCC 48331 / race T</strain>
    </source>
</reference>
<dbReference type="AlphaFoldDB" id="N4WY05"/>
<evidence type="ECO:0000313" key="2">
    <source>
        <dbReference type="Proteomes" id="UP000012338"/>
    </source>
</evidence>
<keyword evidence="2" id="KW-1185">Reference proteome</keyword>
<organism evidence="1 2">
    <name type="scientific">Cochliobolus heterostrophus (strain C4 / ATCC 48331 / race T)</name>
    <name type="common">Southern corn leaf blight fungus</name>
    <name type="synonym">Bipolaris maydis</name>
    <dbReference type="NCBI Taxonomy" id="665024"/>
    <lineage>
        <taxon>Eukaryota</taxon>
        <taxon>Fungi</taxon>
        <taxon>Dikarya</taxon>
        <taxon>Ascomycota</taxon>
        <taxon>Pezizomycotina</taxon>
        <taxon>Dothideomycetes</taxon>
        <taxon>Pleosporomycetidae</taxon>
        <taxon>Pleosporales</taxon>
        <taxon>Pleosporineae</taxon>
        <taxon>Pleosporaceae</taxon>
        <taxon>Bipolaris</taxon>
    </lineage>
</organism>
<dbReference type="Proteomes" id="UP000012338">
    <property type="component" value="Unassembled WGS sequence"/>
</dbReference>
<name>N4WY05_COCH4</name>
<dbReference type="HOGENOM" id="CLU_192380_0_0_1"/>
<reference evidence="2" key="2">
    <citation type="journal article" date="2013" name="PLoS Genet.">
        <title>Comparative genome structure, secondary metabolite, and effector coding capacity across Cochliobolus pathogens.</title>
        <authorList>
            <person name="Condon B.J."/>
            <person name="Leng Y."/>
            <person name="Wu D."/>
            <person name="Bushley K.E."/>
            <person name="Ohm R.A."/>
            <person name="Otillar R."/>
            <person name="Martin J."/>
            <person name="Schackwitz W."/>
            <person name="Grimwood J."/>
            <person name="MohdZainudin N."/>
            <person name="Xue C."/>
            <person name="Wang R."/>
            <person name="Manning V.A."/>
            <person name="Dhillon B."/>
            <person name="Tu Z.J."/>
            <person name="Steffenson B.J."/>
            <person name="Salamov A."/>
            <person name="Sun H."/>
            <person name="Lowry S."/>
            <person name="LaButti K."/>
            <person name="Han J."/>
            <person name="Copeland A."/>
            <person name="Lindquist E."/>
            <person name="Barry K."/>
            <person name="Schmutz J."/>
            <person name="Baker S.E."/>
            <person name="Ciuffetti L.M."/>
            <person name="Grigoriev I.V."/>
            <person name="Zhong S."/>
            <person name="Turgeon B.G."/>
        </authorList>
    </citation>
    <scope>NUCLEOTIDE SEQUENCE [LARGE SCALE GENOMIC DNA]</scope>
    <source>
        <strain evidence="2">C4 / ATCC 48331 / race T</strain>
    </source>
</reference>
<gene>
    <name evidence="1" type="ORF">COCC4DRAFT_177896</name>
</gene>
<feature type="non-terminal residue" evidence="1">
    <location>
        <position position="71"/>
    </location>
</feature>
<protein>
    <submittedName>
        <fullName evidence="1">Uncharacterized protein</fullName>
    </submittedName>
</protein>
<dbReference type="OrthoDB" id="10412293at2759"/>
<accession>N4WY05</accession>
<dbReference type="EMBL" id="KB733470">
    <property type="protein sequence ID" value="ENI01058.1"/>
    <property type="molecule type" value="Genomic_DNA"/>
</dbReference>